<dbReference type="InterPro" id="IPR059019">
    <property type="entry name" value="WHD_CapW"/>
</dbReference>
<name>F1Z439_9SPHN</name>
<dbReference type="Pfam" id="PF26109">
    <property type="entry name" value="WHD_BrxR"/>
    <property type="match status" value="1"/>
</dbReference>
<evidence type="ECO:0000259" key="3">
    <source>
        <dbReference type="Pfam" id="PF26109"/>
    </source>
</evidence>
<keyword evidence="5" id="KW-1185">Reference proteome</keyword>
<dbReference type="InterPro" id="IPR051534">
    <property type="entry name" value="CBASS_pafABC_assoc_protein"/>
</dbReference>
<feature type="domain" description="DNA-binding transcriptional repressor CapW winged helix-turn-helix" evidence="3">
    <location>
        <begin position="16"/>
        <end position="96"/>
    </location>
</feature>
<dbReference type="Pfam" id="PF13280">
    <property type="entry name" value="WYL"/>
    <property type="match status" value="1"/>
</dbReference>
<dbReference type="InterPro" id="IPR059020">
    <property type="entry name" value="CapW_CTD"/>
</dbReference>
<dbReference type="RefSeq" id="WP_008068277.1">
    <property type="nucleotide sequence ID" value="NZ_AQWK01000017.1"/>
</dbReference>
<dbReference type="AlphaFoldDB" id="F1Z439"/>
<comment type="caution">
    <text evidence="4">The sequence shown here is derived from an EMBL/GenBank/DDBJ whole genome shotgun (WGS) entry which is preliminary data.</text>
</comment>
<feature type="domain" description="WYL" evidence="1">
    <location>
        <begin position="130"/>
        <end position="198"/>
    </location>
</feature>
<dbReference type="STRING" id="983920.Y88_2764"/>
<dbReference type="PROSITE" id="PS52050">
    <property type="entry name" value="WYL"/>
    <property type="match status" value="1"/>
</dbReference>
<evidence type="ECO:0000259" key="2">
    <source>
        <dbReference type="Pfam" id="PF26107"/>
    </source>
</evidence>
<feature type="domain" description="DNA-binding transcriptional repressor CapW C-terminal dimerisation" evidence="2">
    <location>
        <begin position="217"/>
        <end position="283"/>
    </location>
</feature>
<dbReference type="InParanoid" id="F1Z439"/>
<protein>
    <submittedName>
        <fullName evidence="4">Uncharacterized protein</fullName>
    </submittedName>
</protein>
<evidence type="ECO:0000313" key="5">
    <source>
        <dbReference type="Proteomes" id="UP000004728"/>
    </source>
</evidence>
<dbReference type="PANTHER" id="PTHR34580">
    <property type="match status" value="1"/>
</dbReference>
<dbReference type="InterPro" id="IPR016634">
    <property type="entry name" value="CapW-like"/>
</dbReference>
<organism evidence="4 5">
    <name type="scientific">Novosphingobium nitrogenifigens DSM 19370</name>
    <dbReference type="NCBI Taxonomy" id="983920"/>
    <lineage>
        <taxon>Bacteria</taxon>
        <taxon>Pseudomonadati</taxon>
        <taxon>Pseudomonadota</taxon>
        <taxon>Alphaproteobacteria</taxon>
        <taxon>Sphingomonadales</taxon>
        <taxon>Sphingomonadaceae</taxon>
        <taxon>Novosphingobium</taxon>
    </lineage>
</organism>
<dbReference type="OrthoDB" id="6400324at2"/>
<dbReference type="Pfam" id="PF26107">
    <property type="entry name" value="BrxR_CTD"/>
    <property type="match status" value="1"/>
</dbReference>
<dbReference type="HOGENOM" id="CLU_054168_2_0_5"/>
<evidence type="ECO:0000259" key="1">
    <source>
        <dbReference type="Pfam" id="PF13280"/>
    </source>
</evidence>
<reference evidence="4 5" key="1">
    <citation type="journal article" date="2012" name="J. Bacteriol.">
        <title>Draft Genome Sequence of Novosphingobium nitrogenifigens Y88T.</title>
        <authorList>
            <person name="Strabala T.J."/>
            <person name="Macdonald L."/>
            <person name="Liu V."/>
            <person name="Smit A.M."/>
        </authorList>
    </citation>
    <scope>NUCLEOTIDE SEQUENCE [LARGE SCALE GENOMIC DNA]</scope>
    <source>
        <strain evidence="4 5">DSM 19370</strain>
    </source>
</reference>
<gene>
    <name evidence="4" type="ORF">Y88_2764</name>
</gene>
<evidence type="ECO:0000313" key="4">
    <source>
        <dbReference type="EMBL" id="EGD60651.1"/>
    </source>
</evidence>
<proteinExistence type="predicted"/>
<dbReference type="EMBL" id="AEWJ01000017">
    <property type="protein sequence ID" value="EGD60651.1"/>
    <property type="molecule type" value="Genomic_DNA"/>
</dbReference>
<dbReference type="PIRSF" id="PIRSF015558">
    <property type="entry name" value="Txn_reg_DeoR_prd"/>
    <property type="match status" value="1"/>
</dbReference>
<dbReference type="eggNOG" id="COG2378">
    <property type="taxonomic scope" value="Bacteria"/>
</dbReference>
<sequence length="305" mass="35641">MSQNDAETIDDLKPGLRRRLEFIDFRLFWDGRINRSDLREHFKISAQQASNDLEKFAEFAPFSMAYDQHAKSFVRTETYKPVFVAGQAHRYLLQLQALKLGWLDKNHTWFGAVPDIEVVELRRRPVSDELVMLLTTAINERRQIKVKYWTMSGKPATERVLAPHSLAYVAGRWHIRAYDAGNGDFRDFNLGRLENVELSGHSTIDPNFDFEWKSIGRLRLRPNPELPPEEQEAVRREFAFEGEELEKPCRLALLFYLRSEYHLADDGIDKRKRHLVLLNNDELEELRLSARRMSVMALQGSVEPQ</sequence>
<accession>F1Z439</accession>
<dbReference type="Proteomes" id="UP000004728">
    <property type="component" value="Unassembled WGS sequence"/>
</dbReference>
<dbReference type="PANTHER" id="PTHR34580:SF3">
    <property type="entry name" value="PROTEIN PAFB"/>
    <property type="match status" value="1"/>
</dbReference>
<dbReference type="InterPro" id="IPR026881">
    <property type="entry name" value="WYL_dom"/>
</dbReference>